<dbReference type="GO" id="GO:0004252">
    <property type="term" value="F:serine-type endopeptidase activity"/>
    <property type="evidence" value="ECO:0007669"/>
    <property type="project" value="InterPro"/>
</dbReference>
<dbReference type="CTD" id="36378052"/>
<evidence type="ECO:0000313" key="4">
    <source>
        <dbReference type="Proteomes" id="UP000035682"/>
    </source>
</evidence>
<organism evidence="3">
    <name type="scientific">Strongyloides ratti</name>
    <name type="common">Parasitic roundworm</name>
    <dbReference type="NCBI Taxonomy" id="34506"/>
    <lineage>
        <taxon>Eukaryota</taxon>
        <taxon>Metazoa</taxon>
        <taxon>Ecdysozoa</taxon>
        <taxon>Nematoda</taxon>
        <taxon>Chromadorea</taxon>
        <taxon>Rhabditida</taxon>
        <taxon>Tylenchina</taxon>
        <taxon>Panagrolaimomorpha</taxon>
        <taxon>Strongyloidoidea</taxon>
        <taxon>Strongyloididae</taxon>
        <taxon>Strongyloides</taxon>
    </lineage>
</organism>
<dbReference type="InterPro" id="IPR018114">
    <property type="entry name" value="TRYPSIN_HIS"/>
</dbReference>
<evidence type="ECO:0000313" key="3">
    <source>
        <dbReference type="EMBL" id="CEF65688.1"/>
    </source>
</evidence>
<name>A0A090LC79_STRRB</name>
<dbReference type="OrthoDB" id="5871193at2759"/>
<dbReference type="PROSITE" id="PS00134">
    <property type="entry name" value="TRYPSIN_HIS"/>
    <property type="match status" value="1"/>
</dbReference>
<evidence type="ECO:0000256" key="1">
    <source>
        <dbReference type="SAM" id="SignalP"/>
    </source>
</evidence>
<dbReference type="EMBL" id="LN609529">
    <property type="protein sequence ID" value="CEF65688.1"/>
    <property type="molecule type" value="Genomic_DNA"/>
</dbReference>
<dbReference type="InterPro" id="IPR043504">
    <property type="entry name" value="Peptidase_S1_PA_chymotrypsin"/>
</dbReference>
<dbReference type="PRINTS" id="PR00722">
    <property type="entry name" value="CHYMOTRYPSIN"/>
</dbReference>
<dbReference type="AlphaFoldDB" id="A0A090LC79"/>
<gene>
    <name evidence="3 5 6" type="ORF">SRAE_2000036500</name>
</gene>
<dbReference type="WormBase" id="SRAE_2000036500">
    <property type="protein sequence ID" value="SRP00249"/>
    <property type="gene ID" value="WBGene00260558"/>
</dbReference>
<feature type="chain" id="PRO_5015030649" evidence="1">
    <location>
        <begin position="19"/>
        <end position="377"/>
    </location>
</feature>
<dbReference type="GO" id="GO:0006508">
    <property type="term" value="P:proteolysis"/>
    <property type="evidence" value="ECO:0007669"/>
    <property type="project" value="InterPro"/>
</dbReference>
<dbReference type="InterPro" id="IPR009003">
    <property type="entry name" value="Peptidase_S1_PA"/>
</dbReference>
<evidence type="ECO:0000259" key="2">
    <source>
        <dbReference type="PROSITE" id="PS50240"/>
    </source>
</evidence>
<dbReference type="RefSeq" id="XP_024504888.1">
    <property type="nucleotide sequence ID" value="XM_024651186.1"/>
</dbReference>
<accession>A0A090LC79</accession>
<reference evidence="3 4" key="1">
    <citation type="submission" date="2014-09" db="EMBL/GenBank/DDBJ databases">
        <authorList>
            <person name="Martin A.A."/>
        </authorList>
    </citation>
    <scope>NUCLEOTIDE SEQUENCE</scope>
    <source>
        <strain evidence="4">ED321</strain>
        <strain evidence="3">ED321 Heterogonic</strain>
    </source>
</reference>
<dbReference type="InterPro" id="IPR001314">
    <property type="entry name" value="Peptidase_S1A"/>
</dbReference>
<keyword evidence="4" id="KW-1185">Reference proteome</keyword>
<evidence type="ECO:0000313" key="6">
    <source>
        <dbReference type="WormBase" id="SRAE_2000036500"/>
    </source>
</evidence>
<reference evidence="5" key="2">
    <citation type="submission" date="2020-12" db="UniProtKB">
        <authorList>
            <consortium name="WormBaseParasite"/>
        </authorList>
    </citation>
    <scope>IDENTIFICATION</scope>
</reference>
<protein>
    <submittedName>
        <fullName evidence="3">Peptidase S1 domain and Peptidase S1A, chymotrypsin-type family and Trypsin-like cysteine/serine peptidase domain-containing protein</fullName>
    </submittedName>
</protein>
<dbReference type="Pfam" id="PF00089">
    <property type="entry name" value="Trypsin"/>
    <property type="match status" value="2"/>
</dbReference>
<sequence length="377" mass="43464">MFLLKCLFFFFLLNNVYSDFNEAIYIKNLIGNGDYFIVNDQSNTGLQSIKLNLAIHDKEICGTNLYDNKENIKTENFVKSKLHIEQKIMGGKKVKIAFEPWSVQIYYLNKFICGGTLVARNYIMSAAHCIVENCHSSKVNKNDIQKLEVLINYPGDETSNFIDKTLEGFHLPNLRRRIRSILLPSFSDSGNIQCQGENDFAILELDEYIPEGYGYACLPIFYPPMYTIYSSNFYIVGYGRNPYREERMMFNQNSFFQNNIEINNPFEYNENKIQKLEVGVLITYPACRIKSSIPASKGYICVYDKVDEGICDGDSGSGLFIKHKDIESYQQEQTILVGIVSKAASCLVGKDWVATNYQLYTDVFQHNNMYKKFFKNE</sequence>
<dbReference type="Gene3D" id="2.40.10.10">
    <property type="entry name" value="Trypsin-like serine proteases"/>
    <property type="match status" value="1"/>
</dbReference>
<dbReference type="STRING" id="34506.A0A090LC79"/>
<dbReference type="GeneID" id="36378052"/>
<dbReference type="InterPro" id="IPR051333">
    <property type="entry name" value="CLIP_Serine_Protease"/>
</dbReference>
<feature type="domain" description="Peptidase S1" evidence="2">
    <location>
        <begin position="88"/>
        <end position="377"/>
    </location>
</feature>
<dbReference type="SMART" id="SM00020">
    <property type="entry name" value="Tryp_SPc"/>
    <property type="match status" value="1"/>
</dbReference>
<dbReference type="PANTHER" id="PTHR24260:SF136">
    <property type="entry name" value="GH08193P-RELATED"/>
    <property type="match status" value="1"/>
</dbReference>
<feature type="signal peptide" evidence="1">
    <location>
        <begin position="1"/>
        <end position="18"/>
    </location>
</feature>
<proteinExistence type="predicted"/>
<keyword evidence="1" id="KW-0732">Signal</keyword>
<dbReference type="WBParaSite" id="SRAE_2000036500.1">
    <property type="protein sequence ID" value="SRAE_2000036500.1"/>
    <property type="gene ID" value="WBGene00260558"/>
</dbReference>
<dbReference type="Proteomes" id="UP000035682">
    <property type="component" value="Unplaced"/>
</dbReference>
<dbReference type="PROSITE" id="PS50240">
    <property type="entry name" value="TRYPSIN_DOM"/>
    <property type="match status" value="1"/>
</dbReference>
<evidence type="ECO:0000313" key="5">
    <source>
        <dbReference type="WBParaSite" id="SRAE_2000036500.1"/>
    </source>
</evidence>
<dbReference type="PANTHER" id="PTHR24260">
    <property type="match status" value="1"/>
</dbReference>
<dbReference type="SUPFAM" id="SSF50494">
    <property type="entry name" value="Trypsin-like serine proteases"/>
    <property type="match status" value="1"/>
</dbReference>
<dbReference type="InterPro" id="IPR001254">
    <property type="entry name" value="Trypsin_dom"/>
</dbReference>